<evidence type="ECO:0000256" key="2">
    <source>
        <dbReference type="SAM" id="Phobius"/>
    </source>
</evidence>
<sequence length="337" mass="37121">MNLRNQSLFVDLWPKDWILRFIAMFLAVVVWYFVGGEDRVDKNVMIPVEVINLPRDLVIANQYKRTIEVSVSGPRSQVLSLAELGVQRQIDLSHATAGTMVITNDNDSIPVPRGVTVLRVQPATIILSLDNLVQKFFEINEVTRGNVAPDHVLKSIRVDPDVISITGPQDVLSRITDIKTKTIDLSGLHQPIQIQIPLDISPEIIELIGETSVTADINIGPETVEKKISSLPVELVDAGVAQRVSPPAVSVTVELPKSFMRTKPDLKNLFQIRAGAAREDGQAELWVKAKPGFDIPFSVVGIEPPTVFVIQELPQQNTSEVPEGENESTSPPAKKNQ</sequence>
<feature type="region of interest" description="Disordered" evidence="1">
    <location>
        <begin position="313"/>
        <end position="337"/>
    </location>
</feature>
<feature type="transmembrane region" description="Helical" evidence="2">
    <location>
        <begin position="17"/>
        <end position="35"/>
    </location>
</feature>
<gene>
    <name evidence="3" type="ORF">H8E79_04450</name>
</gene>
<evidence type="ECO:0000313" key="3">
    <source>
        <dbReference type="EMBL" id="MBC8208403.1"/>
    </source>
</evidence>
<dbReference type="InterPro" id="IPR012505">
    <property type="entry name" value="YbbR"/>
</dbReference>
<dbReference type="PANTHER" id="PTHR37804">
    <property type="entry name" value="CDAA REGULATORY PROTEIN CDAR"/>
    <property type="match status" value="1"/>
</dbReference>
<keyword evidence="2" id="KW-0812">Transmembrane</keyword>
<reference evidence="3 4" key="1">
    <citation type="submission" date="2020-08" db="EMBL/GenBank/DDBJ databases">
        <title>Bridging the membrane lipid divide: bacteria of the FCB group superphylum have the potential to synthesize archaeal ether lipids.</title>
        <authorList>
            <person name="Villanueva L."/>
            <person name="Von Meijenfeldt F.A.B."/>
            <person name="Westbye A.B."/>
            <person name="Yadav S."/>
            <person name="Hopmans E.C."/>
            <person name="Dutilh B.E."/>
            <person name="Sinninghe Damste J.S."/>
        </authorList>
    </citation>
    <scope>NUCLEOTIDE SEQUENCE [LARGE SCALE GENOMIC DNA]</scope>
    <source>
        <strain evidence="3">NIOZ-UU81</strain>
    </source>
</reference>
<organism evidence="3 4">
    <name type="scientific">Candidatus Desulfatifera sulfidica</name>
    <dbReference type="NCBI Taxonomy" id="2841691"/>
    <lineage>
        <taxon>Bacteria</taxon>
        <taxon>Pseudomonadati</taxon>
        <taxon>Thermodesulfobacteriota</taxon>
        <taxon>Desulfobulbia</taxon>
        <taxon>Desulfobulbales</taxon>
        <taxon>Desulfobulbaceae</taxon>
        <taxon>Candidatus Desulfatifera</taxon>
    </lineage>
</organism>
<protein>
    <submittedName>
        <fullName evidence="3">YbbR-like domain-containing protein</fullName>
    </submittedName>
</protein>
<proteinExistence type="predicted"/>
<dbReference type="Proteomes" id="UP000599024">
    <property type="component" value="Unassembled WGS sequence"/>
</dbReference>
<dbReference type="Gene3D" id="2.170.120.40">
    <property type="entry name" value="YbbR-like domain"/>
    <property type="match status" value="1"/>
</dbReference>
<dbReference type="Pfam" id="PF07949">
    <property type="entry name" value="YbbR"/>
    <property type="match status" value="2"/>
</dbReference>
<comment type="caution">
    <text evidence="3">The sequence shown here is derived from an EMBL/GenBank/DDBJ whole genome shotgun (WGS) entry which is preliminary data.</text>
</comment>
<accession>A0A8J6TA80</accession>
<dbReference type="AlphaFoldDB" id="A0A8J6TA80"/>
<dbReference type="PANTHER" id="PTHR37804:SF1">
    <property type="entry name" value="CDAA REGULATORY PROTEIN CDAR"/>
    <property type="match status" value="1"/>
</dbReference>
<evidence type="ECO:0000256" key="1">
    <source>
        <dbReference type="SAM" id="MobiDB-lite"/>
    </source>
</evidence>
<dbReference type="InterPro" id="IPR053154">
    <property type="entry name" value="c-di-AMP_regulator"/>
</dbReference>
<name>A0A8J6TA80_9BACT</name>
<evidence type="ECO:0000313" key="4">
    <source>
        <dbReference type="Proteomes" id="UP000599024"/>
    </source>
</evidence>
<keyword evidence="2" id="KW-0472">Membrane</keyword>
<keyword evidence="2" id="KW-1133">Transmembrane helix</keyword>
<dbReference type="Gene3D" id="2.170.120.30">
    <property type="match status" value="1"/>
</dbReference>
<dbReference type="EMBL" id="JACNLK010000037">
    <property type="protein sequence ID" value="MBC8208403.1"/>
    <property type="molecule type" value="Genomic_DNA"/>
</dbReference>